<evidence type="ECO:0000256" key="1">
    <source>
        <dbReference type="SAM" id="MobiDB-lite"/>
    </source>
</evidence>
<feature type="domain" description="D-alanyl-D-alanine carboxypeptidase-like core" evidence="3">
    <location>
        <begin position="130"/>
        <end position="257"/>
    </location>
</feature>
<dbReference type="GO" id="GO:0008233">
    <property type="term" value="F:peptidase activity"/>
    <property type="evidence" value="ECO:0007669"/>
    <property type="project" value="InterPro"/>
</dbReference>
<gene>
    <name evidence="4" type="ORF">AOC03_08635</name>
</gene>
<dbReference type="AlphaFoldDB" id="A0A0M5MK68"/>
<dbReference type="Pfam" id="PF02557">
    <property type="entry name" value="VanY"/>
    <property type="match status" value="1"/>
</dbReference>
<feature type="transmembrane region" description="Helical" evidence="2">
    <location>
        <begin position="12"/>
        <end position="36"/>
    </location>
</feature>
<feature type="compositionally biased region" description="Polar residues" evidence="1">
    <location>
        <begin position="384"/>
        <end position="399"/>
    </location>
</feature>
<evidence type="ECO:0000313" key="4">
    <source>
        <dbReference type="EMBL" id="ALF60092.1"/>
    </source>
</evidence>
<keyword evidence="2" id="KW-0472">Membrane</keyword>
<reference evidence="4 5" key="1">
    <citation type="submission" date="2015-09" db="EMBL/GenBank/DDBJ databases">
        <title>Complete genome of Psychrobacter urativorans R10.10B.</title>
        <authorList>
            <person name="See-Too W.S."/>
            <person name="Chan K.G."/>
        </authorList>
    </citation>
    <scope>NUCLEOTIDE SEQUENCE [LARGE SCALE GENOMIC DNA]</scope>
    <source>
        <strain evidence="4 5">R10.10B</strain>
    </source>
</reference>
<keyword evidence="5" id="KW-1185">Reference proteome</keyword>
<proteinExistence type="predicted"/>
<dbReference type="KEGG" id="pur:AOC03_08635"/>
<dbReference type="RefSeq" id="WP_062535119.1">
    <property type="nucleotide sequence ID" value="NZ_CP012678.1"/>
</dbReference>
<feature type="compositionally biased region" description="Polar residues" evidence="1">
    <location>
        <begin position="67"/>
        <end position="76"/>
    </location>
</feature>
<protein>
    <recommendedName>
        <fullName evidence="3">D-alanyl-D-alanine carboxypeptidase-like core domain-containing protein</fullName>
    </recommendedName>
</protein>
<dbReference type="OrthoDB" id="9792074at2"/>
<dbReference type="Gene3D" id="3.30.1380.10">
    <property type="match status" value="1"/>
</dbReference>
<evidence type="ECO:0000256" key="2">
    <source>
        <dbReference type="SAM" id="Phobius"/>
    </source>
</evidence>
<dbReference type="InterPro" id="IPR009045">
    <property type="entry name" value="Zn_M74/Hedgehog-like"/>
</dbReference>
<keyword evidence="2" id="KW-0812">Transmembrane</keyword>
<evidence type="ECO:0000259" key="3">
    <source>
        <dbReference type="Pfam" id="PF02557"/>
    </source>
</evidence>
<dbReference type="GO" id="GO:0006508">
    <property type="term" value="P:proteolysis"/>
    <property type="evidence" value="ECO:0007669"/>
    <property type="project" value="InterPro"/>
</dbReference>
<accession>A0A0M5MK68</accession>
<feature type="compositionally biased region" description="Polar residues" evidence="1">
    <location>
        <begin position="357"/>
        <end position="367"/>
    </location>
</feature>
<dbReference type="EMBL" id="CP012678">
    <property type="protein sequence ID" value="ALF60092.1"/>
    <property type="molecule type" value="Genomic_DNA"/>
</dbReference>
<feature type="region of interest" description="Disordered" evidence="1">
    <location>
        <begin position="47"/>
        <end position="76"/>
    </location>
</feature>
<organism evidence="4 5">
    <name type="scientific">Psychrobacter urativorans</name>
    <dbReference type="NCBI Taxonomy" id="45610"/>
    <lineage>
        <taxon>Bacteria</taxon>
        <taxon>Pseudomonadati</taxon>
        <taxon>Pseudomonadota</taxon>
        <taxon>Gammaproteobacteria</taxon>
        <taxon>Moraxellales</taxon>
        <taxon>Moraxellaceae</taxon>
        <taxon>Psychrobacter</taxon>
    </lineage>
</organism>
<dbReference type="InterPro" id="IPR052179">
    <property type="entry name" value="DD-CPase-like"/>
</dbReference>
<evidence type="ECO:0000313" key="5">
    <source>
        <dbReference type="Proteomes" id="UP000059847"/>
    </source>
</evidence>
<keyword evidence="2" id="KW-1133">Transmembrane helix</keyword>
<feature type="region of interest" description="Disordered" evidence="1">
    <location>
        <begin position="310"/>
        <end position="408"/>
    </location>
</feature>
<dbReference type="PANTHER" id="PTHR34385:SF1">
    <property type="entry name" value="PEPTIDOGLYCAN L-ALANYL-D-GLUTAMATE ENDOPEPTIDASE CWLK"/>
    <property type="match status" value="1"/>
</dbReference>
<dbReference type="Proteomes" id="UP000059847">
    <property type="component" value="Chromosome"/>
</dbReference>
<dbReference type="PANTHER" id="PTHR34385">
    <property type="entry name" value="D-ALANYL-D-ALANINE CARBOXYPEPTIDASE"/>
    <property type="match status" value="1"/>
</dbReference>
<dbReference type="SUPFAM" id="SSF55166">
    <property type="entry name" value="Hedgehog/DD-peptidase"/>
    <property type="match status" value="1"/>
</dbReference>
<sequence length="408" mass="44948">MRKSNQRRGPLAGFAIGVLFCFIGMSLILYLSWGFIKDSLKESKTPNDYAEEQSLPVDNNGEPIPNDSANQPNTGMQTDAFGNTIPEAVPDLEAYPAPTYSNGQLGVAQGAGGMGHLKKVPGQYTSKEEFVHKNVHTSLMNMIFAAKNDGISLNLVSAFRSYSHQKRIWENKWGNSADNDTGKAKSILRYSSFPGTSRHHWGTDVDFNSVSLSFWNTAQGKKIHNWLTKNGPQFGFCQIYAAGRGRGYSDEPWHWTHAYTASQYYNQLSNPQVLNIALSQDIKGAAAVRQIPDEMMGYITGVSGCNVSSAPQQVNYPTEKPHSNRKIPLHEETPQNNPNLRASPAPASDYIAESHSDSQNSTDNGNVNPKPPLQKGNEPVFQKQGESNPNVKIHSQNGITMVKGDKLY</sequence>
<dbReference type="CDD" id="cd14847">
    <property type="entry name" value="DD-carboxypeptidase_like"/>
    <property type="match status" value="1"/>
</dbReference>
<name>A0A0M5MK68_9GAMM</name>
<dbReference type="InterPro" id="IPR003709">
    <property type="entry name" value="VanY-like_core_dom"/>
</dbReference>